<evidence type="ECO:0000313" key="6">
    <source>
        <dbReference type="Proteomes" id="UP000825729"/>
    </source>
</evidence>
<dbReference type="GO" id="GO:0046872">
    <property type="term" value="F:metal ion binding"/>
    <property type="evidence" value="ECO:0007669"/>
    <property type="project" value="UniProtKB-KW"/>
</dbReference>
<keyword evidence="3" id="KW-0560">Oxidoreductase</keyword>
<feature type="domain" description="Fe2OG dioxygenase" evidence="4">
    <location>
        <begin position="159"/>
        <end position="260"/>
    </location>
</feature>
<keyword evidence="1 3" id="KW-0479">Metal-binding</keyword>
<accession>A0AAV7FGV1</accession>
<dbReference type="InterPro" id="IPR027443">
    <property type="entry name" value="IPNS-like_sf"/>
</dbReference>
<comment type="similarity">
    <text evidence="3">Belongs to the iron/ascorbate-dependent oxidoreductase family.</text>
</comment>
<evidence type="ECO:0000313" key="5">
    <source>
        <dbReference type="EMBL" id="KAG9459387.1"/>
    </source>
</evidence>
<dbReference type="Proteomes" id="UP000825729">
    <property type="component" value="Unassembled WGS sequence"/>
</dbReference>
<evidence type="ECO:0000256" key="3">
    <source>
        <dbReference type="RuleBase" id="RU003682"/>
    </source>
</evidence>
<dbReference type="InterPro" id="IPR005123">
    <property type="entry name" value="Oxoglu/Fe-dep_dioxygenase_dom"/>
</dbReference>
<dbReference type="AlphaFoldDB" id="A0AAV7FGV1"/>
<comment type="caution">
    <text evidence="5">The sequence shown here is derived from an EMBL/GenBank/DDBJ whole genome shotgun (WGS) entry which is preliminary data.</text>
</comment>
<sequence length="318" mass="35934">MDTDSIPDFPVIVLFDEAKASERGSREWDTLSKRVREAGENWGCFEVVYHELPAQLRSEAFSALKPLFELPPETKAKNNNPKPYHAYAIVGPYEGFGIEDASNMESVQHFSELMWLSRGNIQFCQTITALVKHVEKLISILETMIMDSYGLVDQKFCECSSLLRVMTYSTQPTGDEFPIQLHAHTDKPLLTILCEDQVSGLEVLSKEGTWIPVSLSSNSFFFLVGDPLMAWSNGRLHAVKHRVVLKGGKERLSWCVFAVPKEGETIKTPEELVDEEHPLVFKEFDYNAFLNFSMSKEAQVIDSALQVYAHAGLTTLKY</sequence>
<keyword evidence="2 3" id="KW-0408">Iron</keyword>
<keyword evidence="6" id="KW-1185">Reference proteome</keyword>
<gene>
    <name evidence="5" type="ORF">H6P81_003895</name>
</gene>
<dbReference type="Gene3D" id="2.60.120.330">
    <property type="entry name" value="B-lactam Antibiotic, Isopenicillin N Synthase, Chain"/>
    <property type="match status" value="1"/>
</dbReference>
<reference evidence="5 6" key="1">
    <citation type="submission" date="2021-07" db="EMBL/GenBank/DDBJ databases">
        <title>The Aristolochia fimbriata genome: insights into angiosperm evolution, floral development and chemical biosynthesis.</title>
        <authorList>
            <person name="Jiao Y."/>
        </authorList>
    </citation>
    <scope>NUCLEOTIDE SEQUENCE [LARGE SCALE GENOMIC DNA]</scope>
    <source>
        <strain evidence="5">IBCAS-2021</strain>
        <tissue evidence="5">Leaf</tissue>
    </source>
</reference>
<organism evidence="5 6">
    <name type="scientific">Aristolochia fimbriata</name>
    <name type="common">White veined hardy Dutchman's pipe vine</name>
    <dbReference type="NCBI Taxonomy" id="158543"/>
    <lineage>
        <taxon>Eukaryota</taxon>
        <taxon>Viridiplantae</taxon>
        <taxon>Streptophyta</taxon>
        <taxon>Embryophyta</taxon>
        <taxon>Tracheophyta</taxon>
        <taxon>Spermatophyta</taxon>
        <taxon>Magnoliopsida</taxon>
        <taxon>Magnoliidae</taxon>
        <taxon>Piperales</taxon>
        <taxon>Aristolochiaceae</taxon>
        <taxon>Aristolochia</taxon>
    </lineage>
</organism>
<evidence type="ECO:0000259" key="4">
    <source>
        <dbReference type="PROSITE" id="PS51471"/>
    </source>
</evidence>
<dbReference type="PANTHER" id="PTHR47990">
    <property type="entry name" value="2-OXOGLUTARATE (2OG) AND FE(II)-DEPENDENT OXYGENASE SUPERFAMILY PROTEIN-RELATED"/>
    <property type="match status" value="1"/>
</dbReference>
<dbReference type="GO" id="GO:0016491">
    <property type="term" value="F:oxidoreductase activity"/>
    <property type="evidence" value="ECO:0007669"/>
    <property type="project" value="UniProtKB-KW"/>
</dbReference>
<dbReference type="PROSITE" id="PS51471">
    <property type="entry name" value="FE2OG_OXY"/>
    <property type="match status" value="1"/>
</dbReference>
<dbReference type="EMBL" id="JAINDJ010000002">
    <property type="protein sequence ID" value="KAG9459387.1"/>
    <property type="molecule type" value="Genomic_DNA"/>
</dbReference>
<dbReference type="Pfam" id="PF14226">
    <property type="entry name" value="DIOX_N"/>
    <property type="match status" value="1"/>
</dbReference>
<evidence type="ECO:0000256" key="2">
    <source>
        <dbReference type="ARBA" id="ARBA00023004"/>
    </source>
</evidence>
<dbReference type="InterPro" id="IPR026992">
    <property type="entry name" value="DIOX_N"/>
</dbReference>
<name>A0AAV7FGV1_ARIFI</name>
<protein>
    <recommendedName>
        <fullName evidence="4">Fe2OG dioxygenase domain-containing protein</fullName>
    </recommendedName>
</protein>
<dbReference type="SUPFAM" id="SSF51197">
    <property type="entry name" value="Clavaminate synthase-like"/>
    <property type="match status" value="1"/>
</dbReference>
<dbReference type="InterPro" id="IPR044861">
    <property type="entry name" value="IPNS-like_FE2OG_OXY"/>
</dbReference>
<proteinExistence type="inferred from homology"/>
<evidence type="ECO:0000256" key="1">
    <source>
        <dbReference type="ARBA" id="ARBA00022723"/>
    </source>
</evidence>
<dbReference type="Pfam" id="PF03171">
    <property type="entry name" value="2OG-FeII_Oxy"/>
    <property type="match status" value="1"/>
</dbReference>
<dbReference type="InterPro" id="IPR050231">
    <property type="entry name" value="Iron_ascorbate_oxido_reductase"/>
</dbReference>